<dbReference type="InterPro" id="IPR024692">
    <property type="entry name" value="PTS_EI"/>
</dbReference>
<comment type="cofactor">
    <cofactor evidence="2 17">
        <name>Mg(2+)</name>
        <dbReference type="ChEBI" id="CHEBI:18420"/>
    </cofactor>
</comment>
<dbReference type="InterPro" id="IPR000121">
    <property type="entry name" value="PEP_util_C"/>
</dbReference>
<dbReference type="Pfam" id="PF05524">
    <property type="entry name" value="PEP-utilisers_N"/>
    <property type="match status" value="1"/>
</dbReference>
<dbReference type="Proteomes" id="UP001652409">
    <property type="component" value="Unassembled WGS sequence"/>
</dbReference>
<evidence type="ECO:0000256" key="6">
    <source>
        <dbReference type="ARBA" id="ARBA00012232"/>
    </source>
</evidence>
<dbReference type="Gene3D" id="3.20.20.60">
    <property type="entry name" value="Phosphoenolpyruvate-binding domains"/>
    <property type="match status" value="1"/>
</dbReference>
<evidence type="ECO:0000259" key="19">
    <source>
        <dbReference type="Pfam" id="PF00391"/>
    </source>
</evidence>
<dbReference type="NCBIfam" id="TIGR01417">
    <property type="entry name" value="PTS_I_fam"/>
    <property type="match status" value="1"/>
</dbReference>
<dbReference type="Gene3D" id="3.50.30.10">
    <property type="entry name" value="Phosphohistidine domain"/>
    <property type="match status" value="1"/>
</dbReference>
<dbReference type="PIRSF" id="PIRSF000732">
    <property type="entry name" value="PTS_enzyme_I"/>
    <property type="match status" value="1"/>
</dbReference>
<feature type="domain" description="PEP-utilising enzyme mobile" evidence="19">
    <location>
        <begin position="151"/>
        <end position="222"/>
    </location>
</feature>
<keyword evidence="23" id="KW-1185">Reference proteome</keyword>
<proteinExistence type="inferred from homology"/>
<comment type="function">
    <text evidence="3 17">General (non sugar-specific) component of the phosphoenolpyruvate-dependent sugar phosphotransferase system (sugar PTS). This major carbohydrate active-transport system catalyzes the phosphorylation of incoming sugar substrates concomitantly with their translocation across the cell membrane. Enzyme I transfers the phosphoryl group from phosphoenolpyruvate (PEP) to the phosphoryl carrier protein (HPr).</text>
</comment>
<dbReference type="EC" id="2.7.3.9" evidence="6 17"/>
<dbReference type="PANTHER" id="PTHR46244">
    <property type="entry name" value="PHOSPHOENOLPYRUVATE-PROTEIN PHOSPHOTRANSFERASE"/>
    <property type="match status" value="1"/>
</dbReference>
<dbReference type="SUPFAM" id="SSF51621">
    <property type="entry name" value="Phosphoenolpyruvate/pyruvate domain"/>
    <property type="match status" value="1"/>
</dbReference>
<dbReference type="InterPro" id="IPR036637">
    <property type="entry name" value="Phosphohistidine_dom_sf"/>
</dbReference>
<dbReference type="InterPro" id="IPR008731">
    <property type="entry name" value="PTS_EIN"/>
</dbReference>
<keyword evidence="11 17" id="KW-0808">Transferase</keyword>
<evidence type="ECO:0000256" key="9">
    <source>
        <dbReference type="ARBA" id="ARBA00022490"/>
    </source>
</evidence>
<reference evidence="22 23" key="1">
    <citation type="journal article" date="2021" name="ISME Commun">
        <title>Automated analysis of genomic sequences facilitates high-throughput and comprehensive description of bacteria.</title>
        <authorList>
            <person name="Hitch T.C.A."/>
        </authorList>
    </citation>
    <scope>NUCLEOTIDE SEQUENCE [LARGE SCALE GENOMIC DNA]</scope>
    <source>
        <strain evidence="22 23">Sanger_23</strain>
    </source>
</reference>
<protein>
    <recommendedName>
        <fullName evidence="7 17">Phosphoenolpyruvate-protein phosphotransferase</fullName>
        <ecNumber evidence="6 17">2.7.3.9</ecNumber>
    </recommendedName>
    <alternativeName>
        <fullName evidence="16 17">Phosphotransferase system, enzyme I</fullName>
    </alternativeName>
</protein>
<dbReference type="InterPro" id="IPR050499">
    <property type="entry name" value="PEP-utilizing_PTS_enzyme"/>
</dbReference>
<evidence type="ECO:0000256" key="14">
    <source>
        <dbReference type="ARBA" id="ARBA00022777"/>
    </source>
</evidence>
<evidence type="ECO:0000256" key="2">
    <source>
        <dbReference type="ARBA" id="ARBA00001946"/>
    </source>
</evidence>
<evidence type="ECO:0000256" key="10">
    <source>
        <dbReference type="ARBA" id="ARBA00022597"/>
    </source>
</evidence>
<evidence type="ECO:0000256" key="1">
    <source>
        <dbReference type="ARBA" id="ARBA00000683"/>
    </source>
</evidence>
<evidence type="ECO:0000256" key="18">
    <source>
        <dbReference type="SAM" id="Coils"/>
    </source>
</evidence>
<comment type="subcellular location">
    <subcellularLocation>
        <location evidence="4 17">Cytoplasm</location>
    </subcellularLocation>
</comment>
<keyword evidence="13 17" id="KW-0479">Metal-binding</keyword>
<dbReference type="InterPro" id="IPR023151">
    <property type="entry name" value="PEP_util_CS"/>
</dbReference>
<comment type="catalytic activity">
    <reaction evidence="1 17">
        <text>L-histidyl-[protein] + phosphoenolpyruvate = N(pros)-phospho-L-histidyl-[protein] + pyruvate</text>
        <dbReference type="Rhea" id="RHEA:23880"/>
        <dbReference type="Rhea" id="RHEA-COMP:9745"/>
        <dbReference type="Rhea" id="RHEA-COMP:9746"/>
        <dbReference type="ChEBI" id="CHEBI:15361"/>
        <dbReference type="ChEBI" id="CHEBI:29979"/>
        <dbReference type="ChEBI" id="CHEBI:58702"/>
        <dbReference type="ChEBI" id="CHEBI:64837"/>
        <dbReference type="EC" id="2.7.3.9"/>
    </reaction>
</comment>
<feature type="domain" description="PEP-utilising enzyme C-terminal" evidence="20">
    <location>
        <begin position="251"/>
        <end position="537"/>
    </location>
</feature>
<evidence type="ECO:0000256" key="8">
    <source>
        <dbReference type="ARBA" id="ARBA00022448"/>
    </source>
</evidence>
<evidence type="ECO:0000259" key="21">
    <source>
        <dbReference type="Pfam" id="PF05524"/>
    </source>
</evidence>
<dbReference type="PANTHER" id="PTHR46244:SF3">
    <property type="entry name" value="PHOSPHOENOLPYRUVATE-PROTEIN PHOSPHOTRANSFERASE"/>
    <property type="match status" value="1"/>
</dbReference>
<keyword evidence="14 17" id="KW-0418">Kinase</keyword>
<feature type="coiled-coil region" evidence="18">
    <location>
        <begin position="37"/>
        <end position="71"/>
    </location>
</feature>
<dbReference type="InterPro" id="IPR015813">
    <property type="entry name" value="Pyrv/PenolPyrv_kinase-like_dom"/>
</dbReference>
<comment type="caution">
    <text evidence="22">The sequence shown here is derived from an EMBL/GenBank/DDBJ whole genome shotgun (WGS) entry which is preliminary data.</text>
</comment>
<dbReference type="InterPro" id="IPR006318">
    <property type="entry name" value="PTS_EI-like"/>
</dbReference>
<evidence type="ECO:0000256" key="13">
    <source>
        <dbReference type="ARBA" id="ARBA00022723"/>
    </source>
</evidence>
<evidence type="ECO:0000256" key="4">
    <source>
        <dbReference type="ARBA" id="ARBA00004496"/>
    </source>
</evidence>
<dbReference type="InterPro" id="IPR036618">
    <property type="entry name" value="PtsI_HPr-bd_sf"/>
</dbReference>
<dbReference type="Gene3D" id="1.10.274.10">
    <property type="entry name" value="PtsI, HPr-binding domain"/>
    <property type="match status" value="1"/>
</dbReference>
<name>A0ABT2TW04_9FIRM</name>
<comment type="similarity">
    <text evidence="5 17">Belongs to the PEP-utilizing enzyme family.</text>
</comment>
<evidence type="ECO:0000256" key="7">
    <source>
        <dbReference type="ARBA" id="ARBA00016544"/>
    </source>
</evidence>
<sequence>MKILEGKSVFPGIAIGKIQVWMEEWDQVKRVHVPDRNQELRRLDEAKEKAIVELKELHQKAEIEAGSSEAEIFEVHQMMLNEGEYIEAIRNRIRTESVNAEYAATAAGEYFADMFRKMDNEYMKERAADILDITKRLVRVLSGEKQNRNIIQEPVILAAQNLSPSDTILLDKSMILAFVLKKGSVNSHTAILARAMNIPALIQVPFSDDVEGSMAIVDGDKGKLFLNPDQDFLEKYTKEQNAEQEKQKILNQLKGKETVTKGGRRIELLANIGSGEDVDAVLENDGEGIGLFRSEFLYLGKEQLPSEEEQFQIYKDVAKRMGDKKVIIRTLDLGADKQAPCFPMEKEENPAMGCRGIRLCLEHPKAFKSQLKAILRAGMYGNLSIMYPMITSIGELGKIGEILQIAKQELQEEGKQYKDLEQGIMVETPAAAMISDLLAKKVDFFSIGTNDLTQYTLAMDRQNEKLESFYEPGHEAVLRLIRMVIENAHKAGIWAGICGELGADTRFTEEFVKMGIDELSVSPSRILPLRRLIRSIDEI</sequence>
<evidence type="ECO:0000256" key="12">
    <source>
        <dbReference type="ARBA" id="ARBA00022683"/>
    </source>
</evidence>
<dbReference type="SUPFAM" id="SSF47831">
    <property type="entry name" value="Enzyme I of the PEP:sugar phosphotransferase system HPr-binding (sub)domain"/>
    <property type="match status" value="1"/>
</dbReference>
<keyword evidence="15 17" id="KW-0460">Magnesium</keyword>
<dbReference type="PROSITE" id="PS00742">
    <property type="entry name" value="PEP_ENZYMES_2"/>
    <property type="match status" value="1"/>
</dbReference>
<dbReference type="EMBL" id="JAOQJL010000030">
    <property type="protein sequence ID" value="MCU6766419.1"/>
    <property type="molecule type" value="Genomic_DNA"/>
</dbReference>
<keyword evidence="18" id="KW-0175">Coiled coil</keyword>
<evidence type="ECO:0000256" key="5">
    <source>
        <dbReference type="ARBA" id="ARBA00007837"/>
    </source>
</evidence>
<gene>
    <name evidence="22" type="primary">ptsP</name>
    <name evidence="22" type="ORF">OCV61_13525</name>
</gene>
<dbReference type="Pfam" id="PF00391">
    <property type="entry name" value="PEP-utilizers"/>
    <property type="match status" value="1"/>
</dbReference>
<accession>A0ABT2TW04</accession>
<keyword evidence="8 17" id="KW-0813">Transport</keyword>
<dbReference type="GO" id="GO:0008965">
    <property type="term" value="F:phosphoenolpyruvate-protein phosphotransferase activity"/>
    <property type="evidence" value="ECO:0007669"/>
    <property type="project" value="UniProtKB-EC"/>
</dbReference>
<evidence type="ECO:0000256" key="11">
    <source>
        <dbReference type="ARBA" id="ARBA00022679"/>
    </source>
</evidence>
<dbReference type="Pfam" id="PF02896">
    <property type="entry name" value="PEP-utilizers_C"/>
    <property type="match status" value="1"/>
</dbReference>
<dbReference type="SUPFAM" id="SSF52009">
    <property type="entry name" value="Phosphohistidine domain"/>
    <property type="match status" value="1"/>
</dbReference>
<keyword evidence="10 17" id="KW-0762">Sugar transport</keyword>
<evidence type="ECO:0000256" key="16">
    <source>
        <dbReference type="ARBA" id="ARBA00033235"/>
    </source>
</evidence>
<evidence type="ECO:0000256" key="3">
    <source>
        <dbReference type="ARBA" id="ARBA00002728"/>
    </source>
</evidence>
<dbReference type="RefSeq" id="WP_158422244.1">
    <property type="nucleotide sequence ID" value="NZ_JAOQJL010000030.1"/>
</dbReference>
<organism evidence="22 23">
    <name type="scientific">Blautia ammoniilytica</name>
    <dbReference type="NCBI Taxonomy" id="2981782"/>
    <lineage>
        <taxon>Bacteria</taxon>
        <taxon>Bacillati</taxon>
        <taxon>Bacillota</taxon>
        <taxon>Clostridia</taxon>
        <taxon>Lachnospirales</taxon>
        <taxon>Lachnospiraceae</taxon>
        <taxon>Blautia</taxon>
    </lineage>
</organism>
<keyword evidence="12 17" id="KW-0598">Phosphotransferase system</keyword>
<evidence type="ECO:0000256" key="15">
    <source>
        <dbReference type="ARBA" id="ARBA00022842"/>
    </source>
</evidence>
<keyword evidence="9 17" id="KW-0963">Cytoplasm</keyword>
<evidence type="ECO:0000256" key="17">
    <source>
        <dbReference type="PIRNR" id="PIRNR000732"/>
    </source>
</evidence>
<evidence type="ECO:0000313" key="22">
    <source>
        <dbReference type="EMBL" id="MCU6766419.1"/>
    </source>
</evidence>
<feature type="domain" description="Phosphotransferase system enzyme I N-terminal" evidence="21">
    <location>
        <begin position="6"/>
        <end position="126"/>
    </location>
</feature>
<dbReference type="InterPro" id="IPR040442">
    <property type="entry name" value="Pyrv_kinase-like_dom_sf"/>
</dbReference>
<dbReference type="InterPro" id="IPR008279">
    <property type="entry name" value="PEP-util_enz_mobile_dom"/>
</dbReference>
<dbReference type="PRINTS" id="PR01736">
    <property type="entry name" value="PHPHTRNFRASE"/>
</dbReference>
<evidence type="ECO:0000313" key="23">
    <source>
        <dbReference type="Proteomes" id="UP001652409"/>
    </source>
</evidence>
<evidence type="ECO:0000259" key="20">
    <source>
        <dbReference type="Pfam" id="PF02896"/>
    </source>
</evidence>